<dbReference type="Pfam" id="PF09932">
    <property type="entry name" value="DUF2164"/>
    <property type="match status" value="1"/>
</dbReference>
<dbReference type="EMBL" id="VFYP01000001">
    <property type="protein sequence ID" value="TPP12134.1"/>
    <property type="molecule type" value="Genomic_DNA"/>
</dbReference>
<protein>
    <submittedName>
        <fullName evidence="1">DUF2164 domain-containing protein</fullName>
    </submittedName>
</protein>
<accession>A0A504UA75</accession>
<organism evidence="1 2">
    <name type="scientific">Rhizobium glycinendophyticum</name>
    <dbReference type="NCBI Taxonomy" id="2589807"/>
    <lineage>
        <taxon>Bacteria</taxon>
        <taxon>Pseudomonadati</taxon>
        <taxon>Pseudomonadota</taxon>
        <taxon>Alphaproteobacteria</taxon>
        <taxon>Hyphomicrobiales</taxon>
        <taxon>Rhizobiaceae</taxon>
        <taxon>Rhizobium/Agrobacterium group</taxon>
        <taxon>Rhizobium</taxon>
    </lineage>
</organism>
<gene>
    <name evidence="1" type="ORF">FJQ55_11695</name>
</gene>
<reference evidence="1 2" key="1">
    <citation type="submission" date="2019-06" db="EMBL/GenBank/DDBJ databases">
        <title>Rhizobium sp. CL12 isolated from roots of soybean.</title>
        <authorList>
            <person name="Wang C."/>
        </authorList>
    </citation>
    <scope>NUCLEOTIDE SEQUENCE [LARGE SCALE GENOMIC DNA]</scope>
    <source>
        <strain evidence="1 2">CL12</strain>
    </source>
</reference>
<dbReference type="Proteomes" id="UP000316429">
    <property type="component" value="Unassembled WGS sequence"/>
</dbReference>
<keyword evidence="2" id="KW-1185">Reference proteome</keyword>
<dbReference type="AlphaFoldDB" id="A0A504UA75"/>
<dbReference type="InterPro" id="IPR018680">
    <property type="entry name" value="DUF2164"/>
</dbReference>
<evidence type="ECO:0000313" key="2">
    <source>
        <dbReference type="Proteomes" id="UP000316429"/>
    </source>
</evidence>
<sequence length="67" mass="7571">MELKAYLSEEFDLEIGRFEAEGLLAAVLRLAGPHFYNAGLRDAQALLMRHVDDVNDGIDQLERRPEA</sequence>
<proteinExistence type="predicted"/>
<comment type="caution">
    <text evidence="1">The sequence shown here is derived from an EMBL/GenBank/DDBJ whole genome shotgun (WGS) entry which is preliminary data.</text>
</comment>
<evidence type="ECO:0000313" key="1">
    <source>
        <dbReference type="EMBL" id="TPP12134.1"/>
    </source>
</evidence>
<dbReference type="OrthoDB" id="6629495at2"/>
<name>A0A504UA75_9HYPH</name>